<keyword evidence="4" id="KW-1185">Reference proteome</keyword>
<dbReference type="InterPro" id="IPR000792">
    <property type="entry name" value="Tscrpt_reg_LuxR_C"/>
</dbReference>
<dbReference type="InterPro" id="IPR015943">
    <property type="entry name" value="WD40/YVTN_repeat-like_dom_sf"/>
</dbReference>
<dbReference type="InterPro" id="IPR013783">
    <property type="entry name" value="Ig-like_fold"/>
</dbReference>
<protein>
    <recommendedName>
        <fullName evidence="2">HTH luxR-type domain-containing protein</fullName>
    </recommendedName>
</protein>
<dbReference type="GO" id="GO:0003677">
    <property type="term" value="F:DNA binding"/>
    <property type="evidence" value="ECO:0007669"/>
    <property type="project" value="InterPro"/>
</dbReference>
<keyword evidence="1" id="KW-1133">Transmembrane helix</keyword>
<sequence length="954" mass="110236">MKYQLLLFFIISSYFNPLIAENLTIGIPIVNTFSATTYKAGSQNWSITQNQNGFIYIANNFGLLEFDGVSWKTYTLNKGNNNLKCVYALGDKIYVGGQNEFGYFERNEKGELSFQSLRTTIDEEVSFDEIWNIYQGKRNNEVIFCSHKRIFVYYDGKVETLIPPKDIRYSFYIKGDFISSSPTVGLLNWNEKRILPQYDGTEVLQGHILRSIINFPNGSLLALSHDGKLLINNGEGFKPWMSNVWPIFEKAKINHATLLKDNTIAIATQHNGLFVMNENGEIVLHLNKKNGLADMTVYNIFQDQSENLWLAHRNGLSYVELHSPFRLINEKIGIEGGGYSATSFQNELYLGTTNGVYKYSPEPLYNEPHYKRMNSGHTYKLTGIGNRLFQGQHEGLYVIKENENELVSSIKGAWNVLPLKNREDIFLRGAYDGLYIHQKVDDKWVTNKIDGFEESSRLLALENENTLWISHGFKGVYKLTLDFDNYKVNSVDFYGKEKGFYSNVLINLFQVNNELLFCGENGIFKYNAKKDVFERDQKFTEILGRERVSCLTNDIHGNVYFIQNNKVGLIYDLNSDNPYVERQLFERVNKYISDDLEAIICIDPSNVLITAKEGFILFNPRFKRGVQKSIPLSIRSFNNTNGIESHSILTNDEEKIEISYEFNDVTFSYAAPYFDGLEYNTYQTFLEGFDKIPKPWNTQHASVYTNLKEGNYVFKVTAKNIYGEVSAQREIAFIVLPPWYRSPFAYLMYALIAFGFTFGIVKLSKLRYSKKWLSIVGQKEQQIVDQDDTIKQLVQEKHDQEISFKNKELALSTFHLTQRNELLTTIKNDLIKVSTKAENVAVAKEIQHLANRISKDIDDEKDWARFKDHFNLIHSDFFEYFKENYPQLSTQELKICAYIKMNMSTKDIANALNLSVRGVETSRYRLRKKLNLDKNIQLTDFIQKVENEVVSNSV</sequence>
<dbReference type="GO" id="GO:0006355">
    <property type="term" value="P:regulation of DNA-templated transcription"/>
    <property type="evidence" value="ECO:0007669"/>
    <property type="project" value="InterPro"/>
</dbReference>
<dbReference type="Proteomes" id="UP000576082">
    <property type="component" value="Unassembled WGS sequence"/>
</dbReference>
<gene>
    <name evidence="3" type="ORF">HHU12_21895</name>
</gene>
<dbReference type="InterPro" id="IPR036388">
    <property type="entry name" value="WH-like_DNA-bd_sf"/>
</dbReference>
<dbReference type="SUPFAM" id="SSF46894">
    <property type="entry name" value="C-terminal effector domain of the bipartite response regulators"/>
    <property type="match status" value="1"/>
</dbReference>
<dbReference type="InterPro" id="IPR016032">
    <property type="entry name" value="Sig_transdc_resp-reg_C-effctor"/>
</dbReference>
<dbReference type="RefSeq" id="WP_169658877.1">
    <property type="nucleotide sequence ID" value="NZ_JABANE010000070.1"/>
</dbReference>
<dbReference type="Gene3D" id="2.130.10.10">
    <property type="entry name" value="YVTN repeat-like/Quinoprotein amine dehydrogenase"/>
    <property type="match status" value="2"/>
</dbReference>
<reference evidence="3 4" key="1">
    <citation type="submission" date="2020-04" db="EMBL/GenBank/DDBJ databases">
        <title>Flammeovirga sp. SR4, a novel species isolated from seawater.</title>
        <authorList>
            <person name="Wang X."/>
        </authorList>
    </citation>
    <scope>NUCLEOTIDE SEQUENCE [LARGE SCALE GENOMIC DNA]</scope>
    <source>
        <strain evidence="3 4">ATCC 23126</strain>
    </source>
</reference>
<keyword evidence="1" id="KW-0812">Transmembrane</keyword>
<name>A0A7X9XBE1_9BACT</name>
<comment type="caution">
    <text evidence="3">The sequence shown here is derived from an EMBL/GenBank/DDBJ whole genome shotgun (WGS) entry which is preliminary data.</text>
</comment>
<dbReference type="SMART" id="SM00421">
    <property type="entry name" value="HTH_LUXR"/>
    <property type="match status" value="1"/>
</dbReference>
<dbReference type="EMBL" id="JABANE010000070">
    <property type="protein sequence ID" value="NME70645.1"/>
    <property type="molecule type" value="Genomic_DNA"/>
</dbReference>
<organism evidence="3 4">
    <name type="scientific">Flammeovirga aprica JL-4</name>
    <dbReference type="NCBI Taxonomy" id="694437"/>
    <lineage>
        <taxon>Bacteria</taxon>
        <taxon>Pseudomonadati</taxon>
        <taxon>Bacteroidota</taxon>
        <taxon>Cytophagia</taxon>
        <taxon>Cytophagales</taxon>
        <taxon>Flammeovirgaceae</taxon>
        <taxon>Flammeovirga</taxon>
    </lineage>
</organism>
<evidence type="ECO:0000259" key="2">
    <source>
        <dbReference type="SMART" id="SM00421"/>
    </source>
</evidence>
<dbReference type="Gene3D" id="1.10.10.10">
    <property type="entry name" value="Winged helix-like DNA-binding domain superfamily/Winged helix DNA-binding domain"/>
    <property type="match status" value="1"/>
</dbReference>
<proteinExistence type="predicted"/>
<dbReference type="Gene3D" id="2.60.40.10">
    <property type="entry name" value="Immunoglobulins"/>
    <property type="match status" value="1"/>
</dbReference>
<dbReference type="AlphaFoldDB" id="A0A7X9XBE1"/>
<feature type="domain" description="HTH luxR-type" evidence="2">
    <location>
        <begin position="885"/>
        <end position="942"/>
    </location>
</feature>
<evidence type="ECO:0000256" key="1">
    <source>
        <dbReference type="SAM" id="Phobius"/>
    </source>
</evidence>
<evidence type="ECO:0000313" key="4">
    <source>
        <dbReference type="Proteomes" id="UP000576082"/>
    </source>
</evidence>
<dbReference type="Pfam" id="PF00196">
    <property type="entry name" value="GerE"/>
    <property type="match status" value="1"/>
</dbReference>
<evidence type="ECO:0000313" key="3">
    <source>
        <dbReference type="EMBL" id="NME70645.1"/>
    </source>
</evidence>
<feature type="transmembrane region" description="Helical" evidence="1">
    <location>
        <begin position="744"/>
        <end position="761"/>
    </location>
</feature>
<keyword evidence="1" id="KW-0472">Membrane</keyword>
<accession>A0A7X9XBE1</accession>